<feature type="transmembrane region" description="Helical" evidence="1">
    <location>
        <begin position="150"/>
        <end position="170"/>
    </location>
</feature>
<keyword evidence="1" id="KW-1133">Transmembrane helix</keyword>
<sequence length="173" mass="17612">MKCSGRWVASETPPTLSSAIALVATLGVLFITAVSVYPLGASITGIVLTAVSLVRGSTRLFSLGVGALFGAVLLAGLLGTAPVFLLAASFLLVVAWSVGRNGFSIAAELGRGVSTFRIEIIRAVSCIVVFAAGSSVGYAVFLGMTGRQPVLALFALLVGVVALLVALQGWTRS</sequence>
<gene>
    <name evidence="2" type="ORF">SAMN05216278_3468</name>
</gene>
<dbReference type="Pfam" id="PF24363">
    <property type="entry name" value="DUF7519"/>
    <property type="match status" value="1"/>
</dbReference>
<keyword evidence="1" id="KW-0812">Transmembrane</keyword>
<organism evidence="2 3">
    <name type="scientific">Halopelagius longus</name>
    <dbReference type="NCBI Taxonomy" id="1236180"/>
    <lineage>
        <taxon>Archaea</taxon>
        <taxon>Methanobacteriati</taxon>
        <taxon>Methanobacteriota</taxon>
        <taxon>Stenosarchaea group</taxon>
        <taxon>Halobacteria</taxon>
        <taxon>Halobacteriales</taxon>
        <taxon>Haloferacaceae</taxon>
    </lineage>
</organism>
<evidence type="ECO:0000313" key="2">
    <source>
        <dbReference type="EMBL" id="SDR07217.1"/>
    </source>
</evidence>
<keyword evidence="1" id="KW-0472">Membrane</keyword>
<dbReference type="EMBL" id="FNKQ01000005">
    <property type="protein sequence ID" value="SDR07217.1"/>
    <property type="molecule type" value="Genomic_DNA"/>
</dbReference>
<feature type="transmembrane region" description="Helical" evidence="1">
    <location>
        <begin position="120"/>
        <end position="144"/>
    </location>
</feature>
<feature type="transmembrane region" description="Helical" evidence="1">
    <location>
        <begin position="20"/>
        <end position="48"/>
    </location>
</feature>
<accession>A0A1H1G1V1</accession>
<protein>
    <submittedName>
        <fullName evidence="2">Uncharacterized protein</fullName>
    </submittedName>
</protein>
<evidence type="ECO:0000313" key="3">
    <source>
        <dbReference type="Proteomes" id="UP000199289"/>
    </source>
</evidence>
<feature type="transmembrane region" description="Helical" evidence="1">
    <location>
        <begin position="60"/>
        <end position="77"/>
    </location>
</feature>
<dbReference type="AlphaFoldDB" id="A0A1H1G1V1"/>
<proteinExistence type="predicted"/>
<name>A0A1H1G1V1_9EURY</name>
<evidence type="ECO:0000256" key="1">
    <source>
        <dbReference type="SAM" id="Phobius"/>
    </source>
</evidence>
<dbReference type="RefSeq" id="WP_175454485.1">
    <property type="nucleotide sequence ID" value="NZ_FNKQ01000005.1"/>
</dbReference>
<dbReference type="InterPro" id="IPR055941">
    <property type="entry name" value="DUF7519"/>
</dbReference>
<reference evidence="3" key="1">
    <citation type="submission" date="2016-10" db="EMBL/GenBank/DDBJ databases">
        <authorList>
            <person name="Varghese N."/>
            <person name="Submissions S."/>
        </authorList>
    </citation>
    <scope>NUCLEOTIDE SEQUENCE [LARGE SCALE GENOMIC DNA]</scope>
    <source>
        <strain evidence="3">CGMCC 1.12397</strain>
    </source>
</reference>
<dbReference type="Proteomes" id="UP000199289">
    <property type="component" value="Unassembled WGS sequence"/>
</dbReference>